<dbReference type="NCBIfam" id="NF040521">
    <property type="entry name" value="C45_proenzyme"/>
    <property type="match status" value="1"/>
</dbReference>
<dbReference type="PANTHER" id="PTHR34180:SF1">
    <property type="entry name" value="BETA-ALANYL-DOPAMINE_CARCININE HYDROLASE"/>
    <property type="match status" value="1"/>
</dbReference>
<dbReference type="Pfam" id="PF03417">
    <property type="entry name" value="AAT"/>
    <property type="match status" value="1"/>
</dbReference>
<dbReference type="InterPro" id="IPR005079">
    <property type="entry name" value="Peptidase_C45_hydrolase"/>
</dbReference>
<organism evidence="2 3">
    <name type="scientific">Dreissena polymorpha</name>
    <name type="common">Zebra mussel</name>
    <name type="synonym">Mytilus polymorpha</name>
    <dbReference type="NCBI Taxonomy" id="45954"/>
    <lineage>
        <taxon>Eukaryota</taxon>
        <taxon>Metazoa</taxon>
        <taxon>Spiralia</taxon>
        <taxon>Lophotrochozoa</taxon>
        <taxon>Mollusca</taxon>
        <taxon>Bivalvia</taxon>
        <taxon>Autobranchia</taxon>
        <taxon>Heteroconchia</taxon>
        <taxon>Euheterodonta</taxon>
        <taxon>Imparidentia</taxon>
        <taxon>Neoheterodontei</taxon>
        <taxon>Myida</taxon>
        <taxon>Dreissenoidea</taxon>
        <taxon>Dreissenidae</taxon>
        <taxon>Dreissena</taxon>
    </lineage>
</organism>
<dbReference type="OrthoDB" id="189997at2759"/>
<reference evidence="2" key="2">
    <citation type="submission" date="2020-11" db="EMBL/GenBank/DDBJ databases">
        <authorList>
            <person name="McCartney M.A."/>
            <person name="Auch B."/>
            <person name="Kono T."/>
            <person name="Mallez S."/>
            <person name="Becker A."/>
            <person name="Gohl D.M."/>
            <person name="Silverstein K.A.T."/>
            <person name="Koren S."/>
            <person name="Bechman K.B."/>
            <person name="Herman A."/>
            <person name="Abrahante J.E."/>
            <person name="Garbe J."/>
        </authorList>
    </citation>
    <scope>NUCLEOTIDE SEQUENCE</scope>
    <source>
        <strain evidence="2">Duluth1</strain>
        <tissue evidence="2">Whole animal</tissue>
    </source>
</reference>
<sequence>MAPCESLPILYIKASNNFDVGLAIGSCFKAWIQEYVNGSNQVKAVKDFYAVSKGKDIVSQYMRTSEEYFPDIVEEIRGIATGCCLEFIDIFLLQLMSEIEFCHTIQLENEKLKSSGKGCTGILLNTQQCRIIAHNDDWHPDVVDKVAIVHVTIDGPEAIKEQFVSYVYPGFLPGFGFQMNKHLAITLNSLNPAVANTSGVPLVILLRSLLRCKTIDECTTVLDFKPVGCSYGMTINIAEISSNRMSSVEIYTTENKSTLSVHWIEFTTENFEASFYHHENHYRECGDPAIACLWEGSIERGQRLAEKIVQFTPKNSEDALQILGDTEGVVGSLYQIAKGRHVADDIQTNATALFDFHRKLLLVYRGNPRPPAEPLLSLAFI</sequence>
<dbReference type="PANTHER" id="PTHR34180">
    <property type="entry name" value="PEPTIDASE C45"/>
    <property type="match status" value="1"/>
</dbReference>
<accession>A0A9D4S852</accession>
<keyword evidence="3" id="KW-1185">Reference proteome</keyword>
<dbReference type="Gene3D" id="3.60.60.10">
    <property type="entry name" value="Penicillin V Acylase, Chain A"/>
    <property type="match status" value="1"/>
</dbReference>
<feature type="domain" description="Peptidase C45 hydrolase" evidence="1">
    <location>
        <begin position="125"/>
        <end position="369"/>
    </location>
</feature>
<protein>
    <recommendedName>
        <fullName evidence="1">Peptidase C45 hydrolase domain-containing protein</fullName>
    </recommendedName>
</protein>
<evidence type="ECO:0000259" key="1">
    <source>
        <dbReference type="Pfam" id="PF03417"/>
    </source>
</evidence>
<proteinExistence type="predicted"/>
<evidence type="ECO:0000313" key="2">
    <source>
        <dbReference type="EMBL" id="KAH3894028.1"/>
    </source>
</evidence>
<gene>
    <name evidence="2" type="ORF">DPMN_018185</name>
</gene>
<dbReference type="InterPro" id="IPR047801">
    <property type="entry name" value="Peptidase_C45"/>
</dbReference>
<dbReference type="AlphaFoldDB" id="A0A9D4S852"/>
<name>A0A9D4S852_DREPO</name>
<dbReference type="Proteomes" id="UP000828390">
    <property type="component" value="Unassembled WGS sequence"/>
</dbReference>
<evidence type="ECO:0000313" key="3">
    <source>
        <dbReference type="Proteomes" id="UP000828390"/>
    </source>
</evidence>
<dbReference type="EMBL" id="JAIWYP010000001">
    <property type="protein sequence ID" value="KAH3894028.1"/>
    <property type="molecule type" value="Genomic_DNA"/>
</dbReference>
<reference evidence="2" key="1">
    <citation type="journal article" date="2019" name="bioRxiv">
        <title>The Genome of the Zebra Mussel, Dreissena polymorpha: A Resource for Invasive Species Research.</title>
        <authorList>
            <person name="McCartney M.A."/>
            <person name="Auch B."/>
            <person name="Kono T."/>
            <person name="Mallez S."/>
            <person name="Zhang Y."/>
            <person name="Obille A."/>
            <person name="Becker A."/>
            <person name="Abrahante J.E."/>
            <person name="Garbe J."/>
            <person name="Badalamenti J.P."/>
            <person name="Herman A."/>
            <person name="Mangelson H."/>
            <person name="Liachko I."/>
            <person name="Sullivan S."/>
            <person name="Sone E.D."/>
            <person name="Koren S."/>
            <person name="Silverstein K.A.T."/>
            <person name="Beckman K.B."/>
            <person name="Gohl D.M."/>
        </authorList>
    </citation>
    <scope>NUCLEOTIDE SEQUENCE</scope>
    <source>
        <strain evidence="2">Duluth1</strain>
        <tissue evidence="2">Whole animal</tissue>
    </source>
</reference>
<dbReference type="InterPro" id="IPR047794">
    <property type="entry name" value="C45_proenzyme-like"/>
</dbReference>
<comment type="caution">
    <text evidence="2">The sequence shown here is derived from an EMBL/GenBank/DDBJ whole genome shotgun (WGS) entry which is preliminary data.</text>
</comment>